<dbReference type="Pfam" id="PF06114">
    <property type="entry name" value="Peptidase_M78"/>
    <property type="match status" value="1"/>
</dbReference>
<proteinExistence type="predicted"/>
<evidence type="ECO:0000259" key="2">
    <source>
        <dbReference type="Pfam" id="PF08401"/>
    </source>
</evidence>
<dbReference type="Gene3D" id="1.10.10.2910">
    <property type="match status" value="1"/>
</dbReference>
<sequence length="277" mass="30302">MDKVQVLVDKLEQGVLAVYSGDKWREVLEVQSRFHNYSFSNVMLILMQCPHASHVAGFNTWKQLGRHVVRGEKAIQILAPMICKKVEINEDGAEVEKSSLYGFRVVNVFDVSQTAGKELPRLTTELDGNSTMATELIEALINVIQIPVEFDDIAGGAKGYYSPGEHRIAIKAGMAADQTAKTLIHEFTHSLLHNVDSDNKGKTRGQIEAEAEGTAFVVASYFGLDTSNYSFGYVAGWASQDGGTELVRSIGTTIQRTAHQVIAALEAYLHPDSKASA</sequence>
<evidence type="ECO:0000313" key="3">
    <source>
        <dbReference type="EMBL" id="MDQ0190640.1"/>
    </source>
</evidence>
<keyword evidence="4" id="KW-1185">Reference proteome</keyword>
<gene>
    <name evidence="3" type="ORF">J2S03_002507</name>
</gene>
<evidence type="ECO:0000259" key="1">
    <source>
        <dbReference type="Pfam" id="PF06114"/>
    </source>
</evidence>
<accession>A0ABT9XKH7</accession>
<organism evidence="3 4">
    <name type="scientific">Alicyclobacillus cycloheptanicus</name>
    <dbReference type="NCBI Taxonomy" id="1457"/>
    <lineage>
        <taxon>Bacteria</taxon>
        <taxon>Bacillati</taxon>
        <taxon>Bacillota</taxon>
        <taxon>Bacilli</taxon>
        <taxon>Bacillales</taxon>
        <taxon>Alicyclobacillaceae</taxon>
        <taxon>Alicyclobacillus</taxon>
    </lineage>
</organism>
<feature type="domain" description="IrrE N-terminal-like" evidence="1">
    <location>
        <begin position="158"/>
        <end position="222"/>
    </location>
</feature>
<dbReference type="RefSeq" id="WP_274456609.1">
    <property type="nucleotide sequence ID" value="NZ_CP067097.1"/>
</dbReference>
<dbReference type="EMBL" id="JAUSTP010000021">
    <property type="protein sequence ID" value="MDQ0190640.1"/>
    <property type="molecule type" value="Genomic_DNA"/>
</dbReference>
<comment type="caution">
    <text evidence="3">The sequence shown here is derived from an EMBL/GenBank/DDBJ whole genome shotgun (WGS) entry which is preliminary data.</text>
</comment>
<name>A0ABT9XKH7_9BACL</name>
<dbReference type="Pfam" id="PF08401">
    <property type="entry name" value="ArdcN"/>
    <property type="match status" value="1"/>
</dbReference>
<reference evidence="3 4" key="1">
    <citation type="submission" date="2023-07" db="EMBL/GenBank/DDBJ databases">
        <title>Genomic Encyclopedia of Type Strains, Phase IV (KMG-IV): sequencing the most valuable type-strain genomes for metagenomic binning, comparative biology and taxonomic classification.</title>
        <authorList>
            <person name="Goeker M."/>
        </authorList>
    </citation>
    <scope>NUCLEOTIDE SEQUENCE [LARGE SCALE GENOMIC DNA]</scope>
    <source>
        <strain evidence="3 4">DSM 4006</strain>
    </source>
</reference>
<protein>
    <submittedName>
        <fullName evidence="3">Antirestriction protein ArdC</fullName>
    </submittedName>
</protein>
<evidence type="ECO:0000313" key="4">
    <source>
        <dbReference type="Proteomes" id="UP001232973"/>
    </source>
</evidence>
<dbReference type="InterPro" id="IPR013610">
    <property type="entry name" value="ArdC_N"/>
</dbReference>
<feature type="domain" description="N-terminal" evidence="2">
    <location>
        <begin position="8"/>
        <end position="109"/>
    </location>
</feature>
<dbReference type="InterPro" id="IPR010359">
    <property type="entry name" value="IrrE_HExxH"/>
</dbReference>
<dbReference type="Proteomes" id="UP001232973">
    <property type="component" value="Unassembled WGS sequence"/>
</dbReference>